<protein>
    <recommendedName>
        <fullName evidence="8">PAS domain S-box-containing protein/diguanylate cyclase (GGDEF) domain-containing protein</fullName>
    </recommendedName>
</protein>
<dbReference type="PANTHER" id="PTHR44757:SF2">
    <property type="entry name" value="BIOFILM ARCHITECTURE MAINTENANCE PROTEIN MBAA"/>
    <property type="match status" value="1"/>
</dbReference>
<keyword evidence="1" id="KW-1133">Transmembrane helix</keyword>
<dbReference type="PROSITE" id="PS50113">
    <property type="entry name" value="PAC"/>
    <property type="match status" value="1"/>
</dbReference>
<feature type="transmembrane region" description="Helical" evidence="1">
    <location>
        <begin position="38"/>
        <end position="56"/>
    </location>
</feature>
<evidence type="ECO:0000259" key="2">
    <source>
        <dbReference type="PROSITE" id="PS50112"/>
    </source>
</evidence>
<comment type="caution">
    <text evidence="6">The sequence shown here is derived from an EMBL/GenBank/DDBJ whole genome shotgun (WGS) entry which is preliminary data.</text>
</comment>
<dbReference type="SUPFAM" id="SSF55073">
    <property type="entry name" value="Nucleotide cyclase"/>
    <property type="match status" value="1"/>
</dbReference>
<name>A0A8J3LRG3_9ACTN</name>
<dbReference type="EMBL" id="BONU01000049">
    <property type="protein sequence ID" value="GIG76259.1"/>
    <property type="molecule type" value="Genomic_DNA"/>
</dbReference>
<dbReference type="PROSITE" id="PS50112">
    <property type="entry name" value="PAS"/>
    <property type="match status" value="1"/>
</dbReference>
<dbReference type="CDD" id="cd00130">
    <property type="entry name" value="PAS"/>
    <property type="match status" value="1"/>
</dbReference>
<dbReference type="InterPro" id="IPR000014">
    <property type="entry name" value="PAS"/>
</dbReference>
<dbReference type="Pfam" id="PF00989">
    <property type="entry name" value="PAS"/>
    <property type="match status" value="1"/>
</dbReference>
<dbReference type="InterPro" id="IPR000160">
    <property type="entry name" value="GGDEF_dom"/>
</dbReference>
<feature type="transmembrane region" description="Helical" evidence="1">
    <location>
        <begin position="68"/>
        <end position="87"/>
    </location>
</feature>
<keyword evidence="1" id="KW-0472">Membrane</keyword>
<feature type="domain" description="GGDEF" evidence="5">
    <location>
        <begin position="521"/>
        <end position="652"/>
    </location>
</feature>
<dbReference type="FunFam" id="3.30.70.270:FF:000001">
    <property type="entry name" value="Diguanylate cyclase domain protein"/>
    <property type="match status" value="1"/>
</dbReference>
<dbReference type="SMART" id="SM00086">
    <property type="entry name" value="PAC"/>
    <property type="match status" value="1"/>
</dbReference>
<feature type="transmembrane region" description="Helical" evidence="1">
    <location>
        <begin position="231"/>
        <end position="252"/>
    </location>
</feature>
<dbReference type="InterPro" id="IPR001633">
    <property type="entry name" value="EAL_dom"/>
</dbReference>
<dbReference type="SMART" id="SM00267">
    <property type="entry name" value="GGDEF"/>
    <property type="match status" value="1"/>
</dbReference>
<gene>
    <name evidence="6" type="ORF">Pfl04_46630</name>
</gene>
<dbReference type="Gene3D" id="3.30.450.20">
    <property type="entry name" value="PAS domain"/>
    <property type="match status" value="1"/>
</dbReference>
<dbReference type="InterPro" id="IPR029787">
    <property type="entry name" value="Nucleotide_cyclase"/>
</dbReference>
<dbReference type="PROSITE" id="PS50883">
    <property type="entry name" value="EAL"/>
    <property type="match status" value="1"/>
</dbReference>
<dbReference type="Gene3D" id="3.30.70.270">
    <property type="match status" value="1"/>
</dbReference>
<keyword evidence="1" id="KW-0812">Transmembrane</keyword>
<evidence type="ECO:0008006" key="8">
    <source>
        <dbReference type="Google" id="ProtNLM"/>
    </source>
</evidence>
<reference evidence="6" key="1">
    <citation type="submission" date="2021-01" db="EMBL/GenBank/DDBJ databases">
        <title>Whole genome shotgun sequence of Planosporangium flavigriseum NBRC 105377.</title>
        <authorList>
            <person name="Komaki H."/>
            <person name="Tamura T."/>
        </authorList>
    </citation>
    <scope>NUCLEOTIDE SEQUENCE</scope>
    <source>
        <strain evidence="6">NBRC 105377</strain>
    </source>
</reference>
<dbReference type="NCBIfam" id="TIGR00254">
    <property type="entry name" value="GGDEF"/>
    <property type="match status" value="1"/>
</dbReference>
<dbReference type="CDD" id="cd01949">
    <property type="entry name" value="GGDEF"/>
    <property type="match status" value="1"/>
</dbReference>
<evidence type="ECO:0000259" key="5">
    <source>
        <dbReference type="PROSITE" id="PS50887"/>
    </source>
</evidence>
<dbReference type="GO" id="GO:0006355">
    <property type="term" value="P:regulation of DNA-templated transcription"/>
    <property type="evidence" value="ECO:0007669"/>
    <property type="project" value="InterPro"/>
</dbReference>
<dbReference type="SMART" id="SM00052">
    <property type="entry name" value="EAL"/>
    <property type="match status" value="1"/>
</dbReference>
<feature type="domain" description="PAS" evidence="2">
    <location>
        <begin position="366"/>
        <end position="436"/>
    </location>
</feature>
<evidence type="ECO:0000259" key="3">
    <source>
        <dbReference type="PROSITE" id="PS50113"/>
    </source>
</evidence>
<dbReference type="AlphaFoldDB" id="A0A8J3LRG3"/>
<dbReference type="InterPro" id="IPR000700">
    <property type="entry name" value="PAS-assoc_C"/>
</dbReference>
<evidence type="ECO:0000256" key="1">
    <source>
        <dbReference type="SAM" id="Phobius"/>
    </source>
</evidence>
<dbReference type="InterPro" id="IPR035919">
    <property type="entry name" value="EAL_sf"/>
</dbReference>
<dbReference type="SMART" id="SM00091">
    <property type="entry name" value="PAS"/>
    <property type="match status" value="1"/>
</dbReference>
<evidence type="ECO:0000313" key="7">
    <source>
        <dbReference type="Proteomes" id="UP000653674"/>
    </source>
</evidence>
<dbReference type="CDD" id="cd01948">
    <property type="entry name" value="EAL"/>
    <property type="match status" value="1"/>
</dbReference>
<dbReference type="Proteomes" id="UP000653674">
    <property type="component" value="Unassembled WGS sequence"/>
</dbReference>
<feature type="domain" description="EAL" evidence="4">
    <location>
        <begin position="661"/>
        <end position="916"/>
    </location>
</feature>
<keyword evidence="7" id="KW-1185">Reference proteome</keyword>
<dbReference type="NCBIfam" id="TIGR00229">
    <property type="entry name" value="sensory_box"/>
    <property type="match status" value="1"/>
</dbReference>
<dbReference type="PROSITE" id="PS50887">
    <property type="entry name" value="GGDEF"/>
    <property type="match status" value="1"/>
</dbReference>
<organism evidence="6 7">
    <name type="scientific">Planosporangium flavigriseum</name>
    <dbReference type="NCBI Taxonomy" id="373681"/>
    <lineage>
        <taxon>Bacteria</taxon>
        <taxon>Bacillati</taxon>
        <taxon>Actinomycetota</taxon>
        <taxon>Actinomycetes</taxon>
        <taxon>Micromonosporales</taxon>
        <taxon>Micromonosporaceae</taxon>
        <taxon>Planosporangium</taxon>
    </lineage>
</organism>
<evidence type="ECO:0000313" key="6">
    <source>
        <dbReference type="EMBL" id="GIG76259.1"/>
    </source>
</evidence>
<dbReference type="InterPro" id="IPR043128">
    <property type="entry name" value="Rev_trsase/Diguanyl_cyclase"/>
</dbReference>
<dbReference type="SUPFAM" id="SSF141868">
    <property type="entry name" value="EAL domain-like"/>
    <property type="match status" value="1"/>
</dbReference>
<feature type="transmembrane region" description="Helical" evidence="1">
    <location>
        <begin position="99"/>
        <end position="118"/>
    </location>
</feature>
<dbReference type="InterPro" id="IPR013767">
    <property type="entry name" value="PAS_fold"/>
</dbReference>
<dbReference type="Pfam" id="PF00990">
    <property type="entry name" value="GGDEF"/>
    <property type="match status" value="1"/>
</dbReference>
<dbReference type="SUPFAM" id="SSF55785">
    <property type="entry name" value="PYP-like sensor domain (PAS domain)"/>
    <property type="match status" value="1"/>
</dbReference>
<feature type="transmembrane region" description="Helical" evidence="1">
    <location>
        <begin position="298"/>
        <end position="317"/>
    </location>
</feature>
<feature type="domain" description="PAC" evidence="3">
    <location>
        <begin position="440"/>
        <end position="491"/>
    </location>
</feature>
<dbReference type="PANTHER" id="PTHR44757">
    <property type="entry name" value="DIGUANYLATE CYCLASE DGCP"/>
    <property type="match status" value="1"/>
</dbReference>
<feature type="transmembrane region" description="Helical" evidence="1">
    <location>
        <begin position="199"/>
        <end position="219"/>
    </location>
</feature>
<sequence>MQDMDRGDDLSDARAATLSPARPVSAPPAPWRRSPGSTLLAACAFIALTAITWYVLRRTHPFGPPILGWLLVPLGPTLALFAALQVARNADLALPARRFWRHGAVAIAIALVALPSLVHDALAGPDAPSHRMEPITIGLFAAALATVIWALLRLPVHARSRREWLTVGLDLGIMAVATGLLLWYFGAHQDGRPAVIHDTVTLMVIVVLTLGGVLASLKINLTGPDGLDPRAAWALGGTGLVTAVLLINSPVLQSRPELSAFMAIYPLLFCGVVLATWLQQRPPAGARRAGRRRRHRSFSLLPYAAITGTDALLLITARQSPGGIQLMVAGSVALTALVVIRQIIAFQDNARLLSQVDASMLELRRHEQRFRSLVQNSDDVISIIDANGRFTYMTPGSYRVLGHQPEELVGERADSVVNPDDVAALNELLRQLHHDPRPSLRGQARIRHADGTWRWMEVTYTNLLHDPSVQGFVCNARDVSDTRRYQDQLAYQASHDELTGLANRALFTTRTERALATAEPGTVAVVLVDLDDFKTINDRLGHPVGDSLLVAVGARLRACIRPDDTIARLGGDEFAILLNDLRSGESGHVAERIIGALGASVNAANHDLLIQASIGLADNEAGTDAEDLLRRADIAMYAAKELGKNRYVHYDADLDARAVEHAQLAADLSHALERDELHLLYQPVVDLPSGQVVGVEALVRWNHPRDGMVSPMRFIPVAERTGLIVPLGEWILRTACQQAAQWIREYGADALSRISVNVSARQLLEPTLPQTVASVLAETGLDPAQLTVEITETAVFGGGRAAETVAAIHALGVSIALDDFGTGHSSLGLLRTCPVDVLKVDKSFVDGVTGTVEQEAIVTSIIEIAQALGLHAIAEGVETGAQADRLHTLGYRLAQGFHFAKPLRATEIESLITSNGDGCATAA</sequence>
<dbReference type="InterPro" id="IPR035965">
    <property type="entry name" value="PAS-like_dom_sf"/>
</dbReference>
<feature type="transmembrane region" description="Helical" evidence="1">
    <location>
        <begin position="134"/>
        <end position="152"/>
    </location>
</feature>
<feature type="transmembrane region" description="Helical" evidence="1">
    <location>
        <begin position="164"/>
        <end position="187"/>
    </location>
</feature>
<proteinExistence type="predicted"/>
<evidence type="ECO:0000259" key="4">
    <source>
        <dbReference type="PROSITE" id="PS50883"/>
    </source>
</evidence>
<accession>A0A8J3LRG3</accession>
<feature type="transmembrane region" description="Helical" evidence="1">
    <location>
        <begin position="258"/>
        <end position="278"/>
    </location>
</feature>
<dbReference type="Pfam" id="PF00563">
    <property type="entry name" value="EAL"/>
    <property type="match status" value="1"/>
</dbReference>
<dbReference type="InterPro" id="IPR001610">
    <property type="entry name" value="PAC"/>
</dbReference>
<dbReference type="Gene3D" id="3.20.20.450">
    <property type="entry name" value="EAL domain"/>
    <property type="match status" value="1"/>
</dbReference>
<dbReference type="InterPro" id="IPR052155">
    <property type="entry name" value="Biofilm_reg_signaling"/>
</dbReference>